<dbReference type="GO" id="GO:0140662">
    <property type="term" value="F:ATP-dependent protein folding chaperone"/>
    <property type="evidence" value="ECO:0007669"/>
    <property type="project" value="InterPro"/>
</dbReference>
<dbReference type="InterPro" id="IPR018181">
    <property type="entry name" value="Heat_shock_70_CS"/>
</dbReference>
<comment type="caution">
    <text evidence="4">The sequence shown here is derived from an EMBL/GenBank/DDBJ whole genome shotgun (WGS) entry which is preliminary data.</text>
</comment>
<keyword evidence="1 3" id="KW-0547">Nucleotide-binding</keyword>
<dbReference type="SUPFAM" id="SSF53067">
    <property type="entry name" value="Actin-like ATPase domain"/>
    <property type="match status" value="2"/>
</dbReference>
<organism evidence="4 5">
    <name type="scientific">Chara braunii</name>
    <name type="common">Braun's stonewort</name>
    <dbReference type="NCBI Taxonomy" id="69332"/>
    <lineage>
        <taxon>Eukaryota</taxon>
        <taxon>Viridiplantae</taxon>
        <taxon>Streptophyta</taxon>
        <taxon>Charophyceae</taxon>
        <taxon>Charales</taxon>
        <taxon>Characeae</taxon>
        <taxon>Chara</taxon>
    </lineage>
</organism>
<dbReference type="PROSITE" id="PS01036">
    <property type="entry name" value="HSP70_3"/>
    <property type="match status" value="1"/>
</dbReference>
<evidence type="ECO:0000256" key="1">
    <source>
        <dbReference type="ARBA" id="ARBA00022741"/>
    </source>
</evidence>
<comment type="similarity">
    <text evidence="3">Belongs to the heat shock protein 70 family.</text>
</comment>
<dbReference type="Gene3D" id="2.60.34.10">
    <property type="entry name" value="Substrate Binding Domain Of DNAk, Chain A, domain 1"/>
    <property type="match status" value="1"/>
</dbReference>
<dbReference type="Proteomes" id="UP000265515">
    <property type="component" value="Unassembled WGS sequence"/>
</dbReference>
<dbReference type="Gramene" id="GBG79041">
    <property type="protein sequence ID" value="GBG79041"/>
    <property type="gene ID" value="CBR_g28755"/>
</dbReference>
<dbReference type="GO" id="GO:0005524">
    <property type="term" value="F:ATP binding"/>
    <property type="evidence" value="ECO:0007669"/>
    <property type="project" value="UniProtKB-KW"/>
</dbReference>
<dbReference type="AlphaFoldDB" id="A0A388L9Q8"/>
<proteinExistence type="inferred from homology"/>
<evidence type="ECO:0000256" key="3">
    <source>
        <dbReference type="RuleBase" id="RU003322"/>
    </source>
</evidence>
<dbReference type="EMBL" id="BFEA01000310">
    <property type="protein sequence ID" value="GBG79041.1"/>
    <property type="molecule type" value="Genomic_DNA"/>
</dbReference>
<dbReference type="PANTHER" id="PTHR19375">
    <property type="entry name" value="HEAT SHOCK PROTEIN 70KDA"/>
    <property type="match status" value="1"/>
</dbReference>
<reference evidence="4 5" key="1">
    <citation type="journal article" date="2018" name="Cell">
        <title>The Chara Genome: Secondary Complexity and Implications for Plant Terrestrialization.</title>
        <authorList>
            <person name="Nishiyama T."/>
            <person name="Sakayama H."/>
            <person name="Vries J.D."/>
            <person name="Buschmann H."/>
            <person name="Saint-Marcoux D."/>
            <person name="Ullrich K.K."/>
            <person name="Haas F.B."/>
            <person name="Vanderstraeten L."/>
            <person name="Becker D."/>
            <person name="Lang D."/>
            <person name="Vosolsobe S."/>
            <person name="Rombauts S."/>
            <person name="Wilhelmsson P.K.I."/>
            <person name="Janitza P."/>
            <person name="Kern R."/>
            <person name="Heyl A."/>
            <person name="Rumpler F."/>
            <person name="Villalobos L.I.A.C."/>
            <person name="Clay J.M."/>
            <person name="Skokan R."/>
            <person name="Toyoda A."/>
            <person name="Suzuki Y."/>
            <person name="Kagoshima H."/>
            <person name="Schijlen E."/>
            <person name="Tajeshwar N."/>
            <person name="Catarino B."/>
            <person name="Hetherington A.J."/>
            <person name="Saltykova A."/>
            <person name="Bonnot C."/>
            <person name="Breuninger H."/>
            <person name="Symeonidi A."/>
            <person name="Radhakrishnan G.V."/>
            <person name="Van Nieuwerburgh F."/>
            <person name="Deforce D."/>
            <person name="Chang C."/>
            <person name="Karol K.G."/>
            <person name="Hedrich R."/>
            <person name="Ulvskov P."/>
            <person name="Glockner G."/>
            <person name="Delwiche C.F."/>
            <person name="Petrasek J."/>
            <person name="Van de Peer Y."/>
            <person name="Friml J."/>
            <person name="Beilby M."/>
            <person name="Dolan L."/>
            <person name="Kohara Y."/>
            <person name="Sugano S."/>
            <person name="Fujiyama A."/>
            <person name="Delaux P.-M."/>
            <person name="Quint M."/>
            <person name="TheiBen G."/>
            <person name="Hagemann M."/>
            <person name="Harholt J."/>
            <person name="Dunand C."/>
            <person name="Zachgo S."/>
            <person name="Langdale J."/>
            <person name="Maumus F."/>
            <person name="Straeten D.V.D."/>
            <person name="Gould S.B."/>
            <person name="Rensing S.A."/>
        </authorList>
    </citation>
    <scope>NUCLEOTIDE SEQUENCE [LARGE SCALE GENOMIC DNA]</scope>
    <source>
        <strain evidence="4 5">S276</strain>
    </source>
</reference>
<dbReference type="Pfam" id="PF00012">
    <property type="entry name" value="HSP70"/>
    <property type="match status" value="2"/>
</dbReference>
<dbReference type="FunFam" id="3.90.640.10:FF:000003">
    <property type="entry name" value="Molecular chaperone DnaK"/>
    <property type="match status" value="1"/>
</dbReference>
<dbReference type="CDD" id="cd24028">
    <property type="entry name" value="ASKHA_NBD_HSP70_HSPA1-like"/>
    <property type="match status" value="1"/>
</dbReference>
<dbReference type="InterPro" id="IPR013126">
    <property type="entry name" value="Hsp_70_fam"/>
</dbReference>
<evidence type="ECO:0000313" key="5">
    <source>
        <dbReference type="Proteomes" id="UP000265515"/>
    </source>
</evidence>
<evidence type="ECO:0000256" key="2">
    <source>
        <dbReference type="ARBA" id="ARBA00022840"/>
    </source>
</evidence>
<dbReference type="SUPFAM" id="SSF100920">
    <property type="entry name" value="Heat shock protein 70kD (HSP70), peptide-binding domain"/>
    <property type="match status" value="1"/>
</dbReference>
<dbReference type="InterPro" id="IPR029047">
    <property type="entry name" value="HSP70_peptide-bd_sf"/>
</dbReference>
<name>A0A388L9Q8_CHABU</name>
<keyword evidence="2 3" id="KW-0067">ATP-binding</keyword>
<dbReference type="PROSITE" id="PS00297">
    <property type="entry name" value="HSP70_1"/>
    <property type="match status" value="1"/>
</dbReference>
<gene>
    <name evidence="4" type="ORF">CBR_g28755</name>
</gene>
<dbReference type="PRINTS" id="PR00301">
    <property type="entry name" value="HEATSHOCK70"/>
</dbReference>
<accession>A0A388L9Q8</accession>
<keyword evidence="5" id="KW-1185">Reference proteome</keyword>
<evidence type="ECO:0000313" key="4">
    <source>
        <dbReference type="EMBL" id="GBG79041.1"/>
    </source>
</evidence>
<sequence length="639" mass="70875">MAGDPVIGIDLGTSYCCVAVFFNQDKIEIVQNELGARITPSYVAFSGKDGCLVGEAAKRHGMKYPKQCVFEVKRLMGRSFHDATVQRDAQTWPFKLSSGPLGQVLVHVGETEVLPEEISACLLRKMKSIAEDYTDCHPIRDAVISVPAYFNYRQRKATMAAAIDAKLNVLRLMSEPTAAALAYAHQRLRGSGSMEKKVMVFDMGGGTFDVSIVTMKAGQHGEWSFVVNAVAGDSHLGGSDIDKRLIQHAEEQFRGQHQAKSMSKYAAKLFKRQQGHRKDFLLGDPRILRKLNQAAVEAKHDLSVKTDAEILLDCRENIFNLRLDRVEFERLNQRLFRRCMTIVRQALCDAKMSKSDISDVLLAGGSTRIPKLQEMLTAFFGKPPIKSVSPDEAVAFGAAVMAGQLARRDKCKEAPTISVRDVTSVSIGVCGRFGIMKVVVPRNSPLPADGEVGCVLYDNQESMEFPLYEGERALCVNNLLLGELSLDGFTRGPATADRSMRVVIKIDANGILHAMAEAIANHKDIGRKVETTVTLGKDAVRSVQPSDAVEETDWYTPEAKAEDARIWAADRSMHRLRDPILALREQLRRCNKCHACLEKHVTEAAAWWMGLKELPSKEECDKKYEELEVLAKVHNLALI</sequence>
<dbReference type="STRING" id="69332.A0A388L9Q8"/>
<dbReference type="Gene3D" id="3.30.420.40">
    <property type="match status" value="2"/>
</dbReference>
<dbReference type="InterPro" id="IPR043129">
    <property type="entry name" value="ATPase_NBD"/>
</dbReference>
<dbReference type="Gene3D" id="3.90.640.10">
    <property type="entry name" value="Actin, Chain A, domain 4"/>
    <property type="match status" value="1"/>
</dbReference>
<protein>
    <submittedName>
        <fullName evidence="4">Uncharacterized protein</fullName>
    </submittedName>
</protein>
<dbReference type="PROSITE" id="PS00329">
    <property type="entry name" value="HSP70_2"/>
    <property type="match status" value="1"/>
</dbReference>